<dbReference type="InterPro" id="IPR051919">
    <property type="entry name" value="W-dependent_AOR"/>
</dbReference>
<feature type="domain" description="Aldehyde ferredoxin oxidoreductase C-terminal" evidence="1">
    <location>
        <begin position="2"/>
        <end position="216"/>
    </location>
</feature>
<dbReference type="InterPro" id="IPR013985">
    <property type="entry name" value="Ald_Fedxn_OxRdtase_dom3"/>
</dbReference>
<comment type="caution">
    <text evidence="2">The sequence shown here is derived from an EMBL/GenBank/DDBJ whole genome shotgun (WGS) entry which is preliminary data.</text>
</comment>
<accession>X0SAJ9</accession>
<feature type="non-terminal residue" evidence="2">
    <location>
        <position position="1"/>
    </location>
</feature>
<proteinExistence type="predicted"/>
<dbReference type="SUPFAM" id="SSF48310">
    <property type="entry name" value="Aldehyde ferredoxin oxidoreductase, C-terminal domains"/>
    <property type="match status" value="1"/>
</dbReference>
<dbReference type="Gene3D" id="1.10.599.10">
    <property type="entry name" value="Aldehyde Ferredoxin Oxidoreductase Protein, subunit A, domain 3"/>
    <property type="match status" value="1"/>
</dbReference>
<dbReference type="GO" id="GO:0051536">
    <property type="term" value="F:iron-sulfur cluster binding"/>
    <property type="evidence" value="ECO:0007669"/>
    <property type="project" value="InterPro"/>
</dbReference>
<dbReference type="GO" id="GO:0016625">
    <property type="term" value="F:oxidoreductase activity, acting on the aldehyde or oxo group of donors, iron-sulfur protein as acceptor"/>
    <property type="evidence" value="ECO:0007669"/>
    <property type="project" value="InterPro"/>
</dbReference>
<dbReference type="InterPro" id="IPR001203">
    <property type="entry name" value="OxRdtase_Ald_Fedxn_C"/>
</dbReference>
<dbReference type="InterPro" id="IPR036021">
    <property type="entry name" value="Tungsten_al_ferr_oxy-like_C"/>
</dbReference>
<dbReference type="EMBL" id="BARS01005360">
    <property type="protein sequence ID" value="GAF72206.1"/>
    <property type="molecule type" value="Genomic_DNA"/>
</dbReference>
<gene>
    <name evidence="2" type="ORF">S01H1_10508</name>
</gene>
<reference evidence="2" key="1">
    <citation type="journal article" date="2014" name="Front. Microbiol.">
        <title>High frequency of phylogenetically diverse reductive dehalogenase-homologous genes in deep subseafloor sedimentary metagenomes.</title>
        <authorList>
            <person name="Kawai M."/>
            <person name="Futagami T."/>
            <person name="Toyoda A."/>
            <person name="Takaki Y."/>
            <person name="Nishi S."/>
            <person name="Hori S."/>
            <person name="Arai W."/>
            <person name="Tsubouchi T."/>
            <person name="Morono Y."/>
            <person name="Uchiyama I."/>
            <person name="Ito T."/>
            <person name="Fujiyama A."/>
            <person name="Inagaki F."/>
            <person name="Takami H."/>
        </authorList>
    </citation>
    <scope>NUCLEOTIDE SEQUENCE</scope>
    <source>
        <strain evidence="2">Expedition CK06-06</strain>
    </source>
</reference>
<dbReference type="Pfam" id="PF01314">
    <property type="entry name" value="AFOR_C"/>
    <property type="match status" value="1"/>
</dbReference>
<dbReference type="PANTHER" id="PTHR30038:SF0">
    <property type="entry name" value="TUNGSTEN-CONTAINING ALDEHYDE FERREDOXIN OXIDOREDUCTASE"/>
    <property type="match status" value="1"/>
</dbReference>
<dbReference type="GO" id="GO:0009055">
    <property type="term" value="F:electron transfer activity"/>
    <property type="evidence" value="ECO:0007669"/>
    <property type="project" value="InterPro"/>
</dbReference>
<name>X0SAJ9_9ZZZZ</name>
<protein>
    <recommendedName>
        <fullName evidence="1">Aldehyde ferredoxin oxidoreductase C-terminal domain-containing protein</fullName>
    </recommendedName>
</protein>
<sequence length="216" mass="24332">RDVVEKITYRRGVGDRLADGATKLSQGFSKEAQKLVMQVKGLDVICGDPRGIKAYGLTYAIASRGADHLRAEPYFELTNRTEEAKKRFGTEKAAHRMEEEGKATLVTYSEKIALLTDSLTMCKNIGLCMDILNLENASRLLQAGTGIDYSPSDLKRILGKAIHTDYKLNKRFGVKKEDNTLPERFQKEPLKEGPTKGSTVDIQKMVDEYFRLHDWD</sequence>
<evidence type="ECO:0000313" key="2">
    <source>
        <dbReference type="EMBL" id="GAF72206.1"/>
    </source>
</evidence>
<dbReference type="InterPro" id="IPR013984">
    <property type="entry name" value="Ald_Fedxn_OxRdtase_dom2"/>
</dbReference>
<organism evidence="2">
    <name type="scientific">marine sediment metagenome</name>
    <dbReference type="NCBI Taxonomy" id="412755"/>
    <lineage>
        <taxon>unclassified sequences</taxon>
        <taxon>metagenomes</taxon>
        <taxon>ecological metagenomes</taxon>
    </lineage>
</organism>
<dbReference type="PANTHER" id="PTHR30038">
    <property type="entry name" value="ALDEHYDE FERREDOXIN OXIDOREDUCTASE"/>
    <property type="match status" value="1"/>
</dbReference>
<dbReference type="AlphaFoldDB" id="X0SAJ9"/>
<evidence type="ECO:0000259" key="1">
    <source>
        <dbReference type="Pfam" id="PF01314"/>
    </source>
</evidence>
<dbReference type="Gene3D" id="1.10.569.10">
    <property type="entry name" value="Aldehyde Ferredoxin Oxidoreductase Protein, subunit A, domain 2"/>
    <property type="match status" value="1"/>
</dbReference>